<reference evidence="1" key="1">
    <citation type="submission" date="2023-02" db="EMBL/GenBank/DDBJ databases">
        <title>Genome of toxic invasive species Heracleum sosnowskyi carries increased number of genes despite the absence of recent whole-genome duplications.</title>
        <authorList>
            <person name="Schelkunov M."/>
            <person name="Shtratnikova V."/>
            <person name="Makarenko M."/>
            <person name="Klepikova A."/>
            <person name="Omelchenko D."/>
            <person name="Novikova G."/>
            <person name="Obukhova E."/>
            <person name="Bogdanov V."/>
            <person name="Penin A."/>
            <person name="Logacheva M."/>
        </authorList>
    </citation>
    <scope>NUCLEOTIDE SEQUENCE</scope>
    <source>
        <strain evidence="1">Hsosn_3</strain>
        <tissue evidence="1">Leaf</tissue>
    </source>
</reference>
<dbReference type="EMBL" id="JAUIZM010000010">
    <property type="protein sequence ID" value="KAK1361898.1"/>
    <property type="molecule type" value="Genomic_DNA"/>
</dbReference>
<evidence type="ECO:0000313" key="1">
    <source>
        <dbReference type="EMBL" id="KAK1361898.1"/>
    </source>
</evidence>
<evidence type="ECO:0000313" key="2">
    <source>
        <dbReference type="Proteomes" id="UP001237642"/>
    </source>
</evidence>
<comment type="caution">
    <text evidence="1">The sequence shown here is derived from an EMBL/GenBank/DDBJ whole genome shotgun (WGS) entry which is preliminary data.</text>
</comment>
<keyword evidence="2" id="KW-1185">Reference proteome</keyword>
<reference evidence="1" key="2">
    <citation type="submission" date="2023-05" db="EMBL/GenBank/DDBJ databases">
        <authorList>
            <person name="Schelkunov M.I."/>
        </authorList>
    </citation>
    <scope>NUCLEOTIDE SEQUENCE</scope>
    <source>
        <strain evidence="1">Hsosn_3</strain>
        <tissue evidence="1">Leaf</tissue>
    </source>
</reference>
<dbReference type="AlphaFoldDB" id="A0AAD8H8E0"/>
<dbReference type="Proteomes" id="UP001237642">
    <property type="component" value="Unassembled WGS sequence"/>
</dbReference>
<name>A0AAD8H8E0_9APIA</name>
<sequence>MRKQHTYAASGFELLKGSTQEDEARRLHLKYDHVMKFLHPLLRPSEVDKIKKRGTVVCVYDCYGRDVLDWVTIWMFRHNVAGRIHHYLGAKIVGKSVEPVFNLHGAYSCSSSELCRKIPSSIMNKLTHLSPIIQRL</sequence>
<protein>
    <submittedName>
        <fullName evidence="1">Uncharacterized protein</fullName>
    </submittedName>
</protein>
<accession>A0AAD8H8E0</accession>
<gene>
    <name evidence="1" type="ORF">POM88_046372</name>
</gene>
<organism evidence="1 2">
    <name type="scientific">Heracleum sosnowskyi</name>
    <dbReference type="NCBI Taxonomy" id="360622"/>
    <lineage>
        <taxon>Eukaryota</taxon>
        <taxon>Viridiplantae</taxon>
        <taxon>Streptophyta</taxon>
        <taxon>Embryophyta</taxon>
        <taxon>Tracheophyta</taxon>
        <taxon>Spermatophyta</taxon>
        <taxon>Magnoliopsida</taxon>
        <taxon>eudicotyledons</taxon>
        <taxon>Gunneridae</taxon>
        <taxon>Pentapetalae</taxon>
        <taxon>asterids</taxon>
        <taxon>campanulids</taxon>
        <taxon>Apiales</taxon>
        <taxon>Apiaceae</taxon>
        <taxon>Apioideae</taxon>
        <taxon>apioid superclade</taxon>
        <taxon>Tordylieae</taxon>
        <taxon>Tordyliinae</taxon>
        <taxon>Heracleum</taxon>
    </lineage>
</organism>
<proteinExistence type="predicted"/>